<reference evidence="23 24" key="1">
    <citation type="submission" date="2018-03" db="EMBL/GenBank/DDBJ databases">
        <title>Cereibacter changlensis.</title>
        <authorList>
            <person name="Meyer T.E."/>
            <person name="Miller S."/>
            <person name="Lodha T."/>
            <person name="Gandham S."/>
            <person name="Chintalapati S."/>
            <person name="Chintalapati V.R."/>
        </authorList>
    </citation>
    <scope>NUCLEOTIDE SEQUENCE [LARGE SCALE GENOMIC DNA]</scope>
    <source>
        <strain evidence="23 24">JA139</strain>
    </source>
</reference>
<dbReference type="SUPFAM" id="SSF53187">
    <property type="entry name" value="Zn-dependent exopeptidases"/>
    <property type="match status" value="1"/>
</dbReference>
<comment type="subunit">
    <text evidence="19">Homodimer. The monomeric form is inactive while the homodimer is active.</text>
</comment>
<keyword evidence="16" id="KW-0865">Zymogen</keyword>
<keyword evidence="12" id="KW-0256">Endoplasmic reticulum</keyword>
<dbReference type="RefSeq" id="WP_146170716.1">
    <property type="nucleotide sequence ID" value="NZ_PZKG01000242.1"/>
</dbReference>
<keyword evidence="17" id="KW-0325">Glycoprotein</keyword>
<evidence type="ECO:0000256" key="16">
    <source>
        <dbReference type="ARBA" id="ARBA00023145"/>
    </source>
</evidence>
<dbReference type="Gene3D" id="3.50.30.30">
    <property type="match status" value="1"/>
</dbReference>
<dbReference type="GO" id="GO:0005764">
    <property type="term" value="C:lysosome"/>
    <property type="evidence" value="ECO:0007669"/>
    <property type="project" value="UniProtKB-SubCell"/>
</dbReference>
<dbReference type="Gene3D" id="3.40.630.10">
    <property type="entry name" value="Zn peptidases"/>
    <property type="match status" value="1"/>
</dbReference>
<dbReference type="EMBL" id="PZKG01000242">
    <property type="protein sequence ID" value="PTE19503.1"/>
    <property type="molecule type" value="Genomic_DNA"/>
</dbReference>
<evidence type="ECO:0000313" key="24">
    <source>
        <dbReference type="Proteomes" id="UP000241010"/>
    </source>
</evidence>
<proteinExistence type="predicted"/>
<dbReference type="Pfam" id="PF02225">
    <property type="entry name" value="PA"/>
    <property type="match status" value="1"/>
</dbReference>
<evidence type="ECO:0000256" key="17">
    <source>
        <dbReference type="ARBA" id="ARBA00023180"/>
    </source>
</evidence>
<keyword evidence="15" id="KW-0482">Metalloprotease</keyword>
<dbReference type="Pfam" id="PF04389">
    <property type="entry name" value="Peptidase_M28"/>
    <property type="match status" value="1"/>
</dbReference>
<gene>
    <name evidence="23" type="ORF">C5F48_22550</name>
</gene>
<evidence type="ECO:0000256" key="19">
    <source>
        <dbReference type="ARBA" id="ARBA00025833"/>
    </source>
</evidence>
<evidence type="ECO:0000256" key="7">
    <source>
        <dbReference type="ARBA" id="ARBA00022645"/>
    </source>
</evidence>
<evidence type="ECO:0000256" key="9">
    <source>
        <dbReference type="ARBA" id="ARBA00022723"/>
    </source>
</evidence>
<evidence type="ECO:0000256" key="1">
    <source>
        <dbReference type="ARBA" id="ARBA00004240"/>
    </source>
</evidence>
<evidence type="ECO:0000256" key="13">
    <source>
        <dbReference type="ARBA" id="ARBA00022833"/>
    </source>
</evidence>
<keyword evidence="18" id="KW-0458">Lysosome</keyword>
<evidence type="ECO:0000256" key="5">
    <source>
        <dbReference type="ARBA" id="ARBA00014116"/>
    </source>
</evidence>
<keyword evidence="9" id="KW-0479">Metal-binding</keyword>
<dbReference type="OrthoDB" id="9778250at2"/>
<evidence type="ECO:0000259" key="21">
    <source>
        <dbReference type="Pfam" id="PF02225"/>
    </source>
</evidence>
<organism evidence="23 24">
    <name type="scientific">Cereibacter changlensis JA139</name>
    <dbReference type="NCBI Taxonomy" id="1188249"/>
    <lineage>
        <taxon>Bacteria</taxon>
        <taxon>Pseudomonadati</taxon>
        <taxon>Pseudomonadota</taxon>
        <taxon>Alphaproteobacteria</taxon>
        <taxon>Rhodobacterales</taxon>
        <taxon>Paracoccaceae</taxon>
        <taxon>Cereibacter</taxon>
    </lineage>
</organism>
<evidence type="ECO:0000256" key="8">
    <source>
        <dbReference type="ARBA" id="ARBA00022670"/>
    </source>
</evidence>
<name>A0A2T4JNS2_9RHOB</name>
<feature type="domain" description="Peptidase M28" evidence="22">
    <location>
        <begin position="197"/>
        <end position="337"/>
    </location>
</feature>
<dbReference type="Proteomes" id="UP000241010">
    <property type="component" value="Unassembled WGS sequence"/>
</dbReference>
<dbReference type="InterPro" id="IPR046450">
    <property type="entry name" value="PA_dom_sf"/>
</dbReference>
<dbReference type="AlphaFoldDB" id="A0A2T4JNS2"/>
<dbReference type="SUPFAM" id="SSF52025">
    <property type="entry name" value="PA domain"/>
    <property type="match status" value="1"/>
</dbReference>
<dbReference type="GO" id="GO:0046872">
    <property type="term" value="F:metal ion binding"/>
    <property type="evidence" value="ECO:0007669"/>
    <property type="project" value="UniProtKB-KW"/>
</dbReference>
<keyword evidence="7" id="KW-0121">Carboxypeptidase</keyword>
<evidence type="ECO:0000256" key="2">
    <source>
        <dbReference type="ARBA" id="ARBA00004371"/>
    </source>
</evidence>
<evidence type="ECO:0000259" key="22">
    <source>
        <dbReference type="Pfam" id="PF04389"/>
    </source>
</evidence>
<evidence type="ECO:0000313" key="23">
    <source>
        <dbReference type="EMBL" id="PTE19503.1"/>
    </source>
</evidence>
<evidence type="ECO:0000256" key="10">
    <source>
        <dbReference type="ARBA" id="ARBA00022729"/>
    </source>
</evidence>
<evidence type="ECO:0000256" key="12">
    <source>
        <dbReference type="ARBA" id="ARBA00022824"/>
    </source>
</evidence>
<dbReference type="GO" id="GO:0070573">
    <property type="term" value="F:metallodipeptidase activity"/>
    <property type="evidence" value="ECO:0007669"/>
    <property type="project" value="InterPro"/>
</dbReference>
<keyword evidence="11" id="KW-0378">Hydrolase</keyword>
<evidence type="ECO:0000256" key="18">
    <source>
        <dbReference type="ARBA" id="ARBA00023228"/>
    </source>
</evidence>
<sequence>ILCGFGGRRTGSASERQASAYIGEVLAGSGGRASWLDTPYAGWQPLECFVEAADSRFDACALLNVPATAEAGLRAGILDLGRGAPADFAARQDEVRGRIVLVRHERMFAPDTVHRRVKYAEAVRCGAAAMLVVGHQPGSVVAGSSGMEAGEGIPAAGIAPETAEALRRAGSARLLLRSALAPAEARSHFVEFGPEAGPVVVLSAHLDGHDPAESALDNATGCAILLALIDEVAGRRDLPCRLRFAFFNLEEWRLTGSREYVARLSPEERAEIVLNINLDSLGMAGPMTALTSGFEALGPFLQRVFAGLGEDLGVHLPLQTNSDHANFAEAGIPAFRLLSGFDDPESVAMKILSDGDRREAVSLPDLDRALGATRATMEAALRLSPQDLRPVR</sequence>
<evidence type="ECO:0000256" key="14">
    <source>
        <dbReference type="ARBA" id="ARBA00023034"/>
    </source>
</evidence>
<protein>
    <recommendedName>
        <fullName evidence="5">Carboxypeptidase Q</fullName>
    </recommendedName>
    <alternativeName>
        <fullName evidence="20">Plasma glutamate carboxypeptidase</fullName>
    </alternativeName>
</protein>
<evidence type="ECO:0000256" key="15">
    <source>
        <dbReference type="ARBA" id="ARBA00023049"/>
    </source>
</evidence>
<dbReference type="GO" id="GO:0005576">
    <property type="term" value="C:extracellular region"/>
    <property type="evidence" value="ECO:0007669"/>
    <property type="project" value="UniProtKB-SubCell"/>
</dbReference>
<dbReference type="GO" id="GO:0004180">
    <property type="term" value="F:carboxypeptidase activity"/>
    <property type="evidence" value="ECO:0007669"/>
    <property type="project" value="UniProtKB-KW"/>
</dbReference>
<feature type="non-terminal residue" evidence="23">
    <location>
        <position position="1"/>
    </location>
</feature>
<dbReference type="PANTHER" id="PTHR12053:SF3">
    <property type="entry name" value="CARBOXYPEPTIDASE Q"/>
    <property type="match status" value="1"/>
</dbReference>
<dbReference type="InterPro" id="IPR003137">
    <property type="entry name" value="PA_domain"/>
</dbReference>
<dbReference type="InterPro" id="IPR007484">
    <property type="entry name" value="Peptidase_M28"/>
</dbReference>
<keyword evidence="10" id="KW-0732">Signal</keyword>
<keyword evidence="8" id="KW-0645">Protease</keyword>
<evidence type="ECO:0000256" key="4">
    <source>
        <dbReference type="ARBA" id="ARBA00004613"/>
    </source>
</evidence>
<evidence type="ECO:0000256" key="20">
    <source>
        <dbReference type="ARBA" id="ARBA00033328"/>
    </source>
</evidence>
<keyword evidence="14" id="KW-0333">Golgi apparatus</keyword>
<dbReference type="PANTHER" id="PTHR12053">
    <property type="entry name" value="PROTEASE FAMILY M28 PLASMA GLUTAMATE CARBOXYPEPTIDASE-RELATED"/>
    <property type="match status" value="1"/>
</dbReference>
<dbReference type="InterPro" id="IPR039866">
    <property type="entry name" value="CPQ"/>
</dbReference>
<evidence type="ECO:0000256" key="6">
    <source>
        <dbReference type="ARBA" id="ARBA00022525"/>
    </source>
</evidence>
<feature type="domain" description="PA" evidence="21">
    <location>
        <begin position="85"/>
        <end position="166"/>
    </location>
</feature>
<keyword evidence="6" id="KW-0964">Secreted</keyword>
<comment type="subcellular location">
    <subcellularLocation>
        <location evidence="1">Endoplasmic reticulum</location>
    </subcellularLocation>
    <subcellularLocation>
        <location evidence="3">Golgi apparatus</location>
    </subcellularLocation>
    <subcellularLocation>
        <location evidence="2">Lysosome</location>
    </subcellularLocation>
    <subcellularLocation>
        <location evidence="4">Secreted</location>
    </subcellularLocation>
</comment>
<comment type="caution">
    <text evidence="23">The sequence shown here is derived from an EMBL/GenBank/DDBJ whole genome shotgun (WGS) entry which is preliminary data.</text>
</comment>
<evidence type="ECO:0000256" key="11">
    <source>
        <dbReference type="ARBA" id="ARBA00022801"/>
    </source>
</evidence>
<dbReference type="GO" id="GO:0006508">
    <property type="term" value="P:proteolysis"/>
    <property type="evidence" value="ECO:0007669"/>
    <property type="project" value="UniProtKB-KW"/>
</dbReference>
<keyword evidence="24" id="KW-1185">Reference proteome</keyword>
<keyword evidence="13" id="KW-0862">Zinc</keyword>
<accession>A0A2T4JNS2</accession>
<evidence type="ECO:0000256" key="3">
    <source>
        <dbReference type="ARBA" id="ARBA00004555"/>
    </source>
</evidence>